<dbReference type="Proteomes" id="UP000232722">
    <property type="component" value="Unassembled WGS sequence"/>
</dbReference>
<evidence type="ECO:0000313" key="4">
    <source>
        <dbReference type="Proteomes" id="UP000232722"/>
    </source>
</evidence>
<dbReference type="OrthoDB" id="2421305at2759"/>
<gene>
    <name evidence="2" type="ORF">RhiirA1_477587</name>
    <name evidence="1" type="ORF">RhiirA5_431353</name>
</gene>
<evidence type="ECO:0000313" key="1">
    <source>
        <dbReference type="EMBL" id="PKB98453.1"/>
    </source>
</evidence>
<reference evidence="2 3" key="4">
    <citation type="submission" date="2017-10" db="EMBL/GenBank/DDBJ databases">
        <title>Genome analyses suggest a sexual origin of heterokaryosis in a supposedly ancient asexual fungus.</title>
        <authorList>
            <person name="Corradi N."/>
            <person name="Sedzielewska K."/>
            <person name="Noel J."/>
            <person name="Charron P."/>
            <person name="Farinelli L."/>
            <person name="Marton T."/>
            <person name="Kruger M."/>
            <person name="Pelin A."/>
            <person name="Brachmann A."/>
            <person name="Corradi N."/>
        </authorList>
    </citation>
    <scope>NUCLEOTIDE SEQUENCE [LARGE SCALE GENOMIC DNA]</scope>
    <source>
        <strain evidence="2 3">A1</strain>
    </source>
</reference>
<proteinExistence type="predicted"/>
<comment type="caution">
    <text evidence="2">The sequence shown here is derived from an EMBL/GenBank/DDBJ whole genome shotgun (WGS) entry which is preliminary data.</text>
</comment>
<dbReference type="EMBL" id="LLXH01003376">
    <property type="protein sequence ID" value="PKC54297.1"/>
    <property type="molecule type" value="Genomic_DNA"/>
</dbReference>
<reference evidence="1 4" key="2">
    <citation type="submission" date="2017-09" db="EMBL/GenBank/DDBJ databases">
        <title>Extensive intraspecific genome diversity in a model arbuscular mycorrhizal fungus.</title>
        <authorList>
            <person name="Chen E.C."/>
            <person name="Morin E."/>
            <person name="Beaudet D."/>
            <person name="Noel J."/>
            <person name="Ndikumana S."/>
            <person name="Charron P."/>
            <person name="St-Onge C."/>
            <person name="Giorgi J."/>
            <person name="Grigoriev I.V."/>
            <person name="Roux C."/>
            <person name="Martin F.M."/>
            <person name="Corradi N."/>
        </authorList>
    </citation>
    <scope>NUCLEOTIDE SEQUENCE [LARGE SCALE GENOMIC DNA]</scope>
    <source>
        <strain evidence="1 4">A5</strain>
    </source>
</reference>
<evidence type="ECO:0000313" key="3">
    <source>
        <dbReference type="Proteomes" id="UP000232688"/>
    </source>
</evidence>
<evidence type="ECO:0000313" key="2">
    <source>
        <dbReference type="EMBL" id="PKC54297.1"/>
    </source>
</evidence>
<organism evidence="2 3">
    <name type="scientific">Rhizophagus irregularis</name>
    <dbReference type="NCBI Taxonomy" id="588596"/>
    <lineage>
        <taxon>Eukaryota</taxon>
        <taxon>Fungi</taxon>
        <taxon>Fungi incertae sedis</taxon>
        <taxon>Mucoromycota</taxon>
        <taxon>Glomeromycotina</taxon>
        <taxon>Glomeromycetes</taxon>
        <taxon>Glomerales</taxon>
        <taxon>Glomeraceae</taxon>
        <taxon>Rhizophagus</taxon>
    </lineage>
</organism>
<dbReference type="EMBL" id="LLXJ01002624">
    <property type="protein sequence ID" value="PKB98453.1"/>
    <property type="molecule type" value="Genomic_DNA"/>
</dbReference>
<accession>A0A2I1FIG1</accession>
<dbReference type="AlphaFoldDB" id="A0A2I1FIG1"/>
<sequence>MENNQRSIELLSPFENAIYFLSGVKYPIIGFTYSCIYNLRERLENDFALLETVDNCQNVILEDLILRWKFPQELCLKESFFDIFNTLLNYFIYFKQRLDSKKPTVCSWTKDGLEKCIVQNKLCGFSPQQFSLYQQALLLQDTLTSYQEAQEHWSKSMLSGIYRAPIYR</sequence>
<reference evidence="2 3" key="3">
    <citation type="submission" date="2017-10" db="EMBL/GenBank/DDBJ databases">
        <title>Extensive intraspecific genome diversity in a model arbuscular mycorrhizal fungus.</title>
        <authorList>
            <person name="Chen E.C.H."/>
            <person name="Morin E."/>
            <person name="Baudet D."/>
            <person name="Noel J."/>
            <person name="Ndikumana S."/>
            <person name="Charron P."/>
            <person name="St-Onge C."/>
            <person name="Giorgi J."/>
            <person name="Grigoriev I.V."/>
            <person name="Roux C."/>
            <person name="Martin F.M."/>
            <person name="Corradi N."/>
        </authorList>
    </citation>
    <scope>NUCLEOTIDE SEQUENCE [LARGE SCALE GENOMIC DNA]</scope>
    <source>
        <strain evidence="2 3">A1</strain>
    </source>
</reference>
<dbReference type="Proteomes" id="UP000232688">
    <property type="component" value="Unassembled WGS sequence"/>
</dbReference>
<dbReference type="VEuPathDB" id="FungiDB:RhiirA1_477587"/>
<protein>
    <submittedName>
        <fullName evidence="2">Uncharacterized protein</fullName>
    </submittedName>
</protein>
<reference evidence="1 4" key="1">
    <citation type="submission" date="2016-04" db="EMBL/GenBank/DDBJ databases">
        <title>Genome analyses suggest a sexual origin of heterokaryosis in a supposedly ancient asexual fungus.</title>
        <authorList>
            <person name="Ropars J."/>
            <person name="Sedzielewska K."/>
            <person name="Noel J."/>
            <person name="Charron P."/>
            <person name="Farinelli L."/>
            <person name="Marton T."/>
            <person name="Kruger M."/>
            <person name="Pelin A."/>
            <person name="Brachmann A."/>
            <person name="Corradi N."/>
        </authorList>
    </citation>
    <scope>NUCLEOTIDE SEQUENCE [LARGE SCALE GENOMIC DNA]</scope>
    <source>
        <strain evidence="1 4">A5</strain>
    </source>
</reference>
<name>A0A2I1FIG1_9GLOM</name>